<proteinExistence type="predicted"/>
<evidence type="ECO:0000313" key="3">
    <source>
        <dbReference type="Proteomes" id="UP000234849"/>
    </source>
</evidence>
<keyword evidence="2" id="KW-0131">Cell cycle</keyword>
<dbReference type="RefSeq" id="WP_101879895.1">
    <property type="nucleotide sequence ID" value="NZ_CAXULC010000004.1"/>
</dbReference>
<accession>A0A2N5NGR7</accession>
<reference evidence="2 3" key="1">
    <citation type="journal article" date="2017" name="Genome Med.">
        <title>A novel Ruminococcus gnavus clade enriched in inflammatory bowel disease patients.</title>
        <authorList>
            <person name="Hall A.B."/>
            <person name="Yassour M."/>
            <person name="Sauk J."/>
            <person name="Garner A."/>
            <person name="Jiang X."/>
            <person name="Arthur T."/>
            <person name="Lagoudas G.K."/>
            <person name="Vatanen T."/>
            <person name="Fornelos N."/>
            <person name="Wilson R."/>
            <person name="Bertha M."/>
            <person name="Cohen M."/>
            <person name="Garber J."/>
            <person name="Khalili H."/>
            <person name="Gevers D."/>
            <person name="Ananthakrishnan A.N."/>
            <person name="Kugathasan S."/>
            <person name="Lander E.S."/>
            <person name="Blainey P."/>
            <person name="Vlamakis H."/>
            <person name="Xavier R.J."/>
            <person name="Huttenhower C."/>
        </authorList>
    </citation>
    <scope>NUCLEOTIDE SEQUENCE [LARGE SCALE GENOMIC DNA]</scope>
    <source>
        <strain evidence="2 3">RJX1118</strain>
    </source>
</reference>
<evidence type="ECO:0000256" key="1">
    <source>
        <dbReference type="SAM" id="MobiDB-lite"/>
    </source>
</evidence>
<dbReference type="GO" id="GO:0051301">
    <property type="term" value="P:cell division"/>
    <property type="evidence" value="ECO:0007669"/>
    <property type="project" value="UniProtKB-KW"/>
</dbReference>
<dbReference type="EMBL" id="NIHM01000014">
    <property type="protein sequence ID" value="PLT54149.1"/>
    <property type="molecule type" value="Genomic_DNA"/>
</dbReference>
<gene>
    <name evidence="2" type="ORF">CDL18_10610</name>
</gene>
<dbReference type="Proteomes" id="UP000234849">
    <property type="component" value="Unassembled WGS sequence"/>
</dbReference>
<dbReference type="AlphaFoldDB" id="A0A2N5NGR7"/>
<organism evidence="2 3">
    <name type="scientific">Mediterraneibacter gnavus</name>
    <name type="common">Ruminococcus gnavus</name>
    <dbReference type="NCBI Taxonomy" id="33038"/>
    <lineage>
        <taxon>Bacteria</taxon>
        <taxon>Bacillati</taxon>
        <taxon>Bacillota</taxon>
        <taxon>Clostridia</taxon>
        <taxon>Lachnospirales</taxon>
        <taxon>Lachnospiraceae</taxon>
        <taxon>Mediterraneibacter</taxon>
    </lineage>
</organism>
<comment type="caution">
    <text evidence="2">The sequence shown here is derived from an EMBL/GenBank/DDBJ whole genome shotgun (WGS) entry which is preliminary data.</text>
</comment>
<keyword evidence="2" id="KW-0132">Cell division</keyword>
<name>A0A2N5NGR7_MEDGN</name>
<feature type="region of interest" description="Disordered" evidence="1">
    <location>
        <begin position="242"/>
        <end position="287"/>
    </location>
</feature>
<feature type="compositionally biased region" description="Polar residues" evidence="1">
    <location>
        <begin position="256"/>
        <end position="278"/>
    </location>
</feature>
<sequence length="287" mass="32265">MKQKKKKIRMAALITVLSVLVLFFAVFLLFQTRKIEVTGNQYCQDEELVKWVQKDKYAFNSIYIWWKYNYGDVTKPAAIESVKVSIKNPWTVVMKVKEKEFLGYFDYQGEFLYFDEEGTAALKTTEVIHGAPFIEGLELNTKKVKMNKKLPVTDQDIFERIVEVTRLSNKYELSSDRLTCSDGGVNLIFGVVTVQLGKGNYEMKIAQISPILEKLNEKFAGQAGVLHLENYETAGTSVRFVPEKAAETEVDEGQDAGQTDENQSGESEAAQTDQTSAAGTGEGETTE</sequence>
<protein>
    <submittedName>
        <fullName evidence="2">Cell division protein FtsQ</fullName>
    </submittedName>
</protein>
<evidence type="ECO:0000313" key="2">
    <source>
        <dbReference type="EMBL" id="PLT54149.1"/>
    </source>
</evidence>